<dbReference type="RefSeq" id="WP_322787684.1">
    <property type="nucleotide sequence ID" value="NZ_FNDE01000048.1"/>
</dbReference>
<dbReference type="AlphaFoldDB" id="A0A1G8ETQ9"/>
<name>A0A1G8ETQ9_ANETH</name>
<evidence type="ECO:0000313" key="2">
    <source>
        <dbReference type="Proteomes" id="UP000198956"/>
    </source>
</evidence>
<accession>A0A1G8ETQ9</accession>
<evidence type="ECO:0000313" key="1">
    <source>
        <dbReference type="EMBL" id="SDH73293.1"/>
    </source>
</evidence>
<gene>
    <name evidence="1" type="ORF">SAMN04489735_104826</name>
</gene>
<protein>
    <submittedName>
        <fullName evidence="1">5-methylcytosine-specific restriction enzyme A</fullName>
    </submittedName>
</protein>
<reference evidence="1 2" key="1">
    <citation type="submission" date="2016-10" db="EMBL/GenBank/DDBJ databases">
        <authorList>
            <person name="de Groot N.N."/>
        </authorList>
    </citation>
    <scope>NUCLEOTIDE SEQUENCE [LARGE SCALE GENOMIC DNA]</scope>
    <source>
        <strain evidence="1 2">L 420-91</strain>
    </source>
</reference>
<organism evidence="1 2">
    <name type="scientific">Aneurinibacillus thermoaerophilus</name>
    <dbReference type="NCBI Taxonomy" id="143495"/>
    <lineage>
        <taxon>Bacteria</taxon>
        <taxon>Bacillati</taxon>
        <taxon>Bacillota</taxon>
        <taxon>Bacilli</taxon>
        <taxon>Bacillales</taxon>
        <taxon>Paenibacillaceae</taxon>
        <taxon>Aneurinibacillus group</taxon>
        <taxon>Aneurinibacillus</taxon>
    </lineage>
</organism>
<dbReference type="Proteomes" id="UP000198956">
    <property type="component" value="Unassembled WGS sequence"/>
</dbReference>
<proteinExistence type="predicted"/>
<dbReference type="EMBL" id="FNDE01000048">
    <property type="protein sequence ID" value="SDH73293.1"/>
    <property type="molecule type" value="Genomic_DNA"/>
</dbReference>
<sequence length="88" mass="10333">MAKKMKRSCSFPMCPNTTTDRYCEEHRKKARRLYDKDRGSASQRGYDARWRKARQMYLVRNPLCRECQKEGKTVAADVVDHIAPHKGN</sequence>